<evidence type="ECO:0000313" key="2">
    <source>
        <dbReference type="EMBL" id="GGA82563.1"/>
    </source>
</evidence>
<sequence>MIHWGMLKKPAPVQTAIEMVTLESLVPADHLLRKIDAVIDFSFIHDRVAGLYCADNGRPPLDPTLMFKALFVGYLFGIRSERQLVREIEVNVAYRWFLRLKLTDPVFDASTLSQNRRRRFNGTTVAQDISSPIPM</sequence>
<evidence type="ECO:0000259" key="1">
    <source>
        <dbReference type="Pfam" id="PF05598"/>
    </source>
</evidence>
<dbReference type="PANTHER" id="PTHR35604">
    <property type="entry name" value="TRANSPOSASE INSH FOR INSERTION SEQUENCE ELEMENT IS5A-RELATED"/>
    <property type="match status" value="1"/>
</dbReference>
<proteinExistence type="predicted"/>
<protein>
    <recommendedName>
        <fullName evidence="1">Transposase InsH N-terminal domain-containing protein</fullName>
    </recommendedName>
</protein>
<feature type="domain" description="Transposase InsH N-terminal" evidence="1">
    <location>
        <begin position="21"/>
        <end position="118"/>
    </location>
</feature>
<dbReference type="Proteomes" id="UP000636264">
    <property type="component" value="Unassembled WGS sequence"/>
</dbReference>
<dbReference type="InterPro" id="IPR008490">
    <property type="entry name" value="Transposase_InsH_N"/>
</dbReference>
<dbReference type="AlphaFoldDB" id="A0A916WBC8"/>
<accession>A0A916WBC8</accession>
<reference evidence="2" key="2">
    <citation type="submission" date="2020-09" db="EMBL/GenBank/DDBJ databases">
        <authorList>
            <person name="Sun Q."/>
            <person name="Zhou Y."/>
        </authorList>
    </citation>
    <scope>NUCLEOTIDE SEQUENCE</scope>
    <source>
        <strain evidence="2">CGMCC 1.15320</strain>
    </source>
</reference>
<dbReference type="PANTHER" id="PTHR35604:SF2">
    <property type="entry name" value="TRANSPOSASE INSH FOR INSERTION SEQUENCE ELEMENT IS5A-RELATED"/>
    <property type="match status" value="1"/>
</dbReference>
<dbReference type="Pfam" id="PF05598">
    <property type="entry name" value="DUF772"/>
    <property type="match status" value="1"/>
</dbReference>
<keyword evidence="3" id="KW-1185">Reference proteome</keyword>
<evidence type="ECO:0000313" key="3">
    <source>
        <dbReference type="Proteomes" id="UP000636264"/>
    </source>
</evidence>
<dbReference type="EMBL" id="BMIF01000027">
    <property type="protein sequence ID" value="GGA82563.1"/>
    <property type="molecule type" value="Genomic_DNA"/>
</dbReference>
<name>A0A916WBC8_9HYPH</name>
<organism evidence="2 3">
    <name type="scientific">Nitratireductor aestuarii</name>
    <dbReference type="NCBI Taxonomy" id="1735103"/>
    <lineage>
        <taxon>Bacteria</taxon>
        <taxon>Pseudomonadati</taxon>
        <taxon>Pseudomonadota</taxon>
        <taxon>Alphaproteobacteria</taxon>
        <taxon>Hyphomicrobiales</taxon>
        <taxon>Phyllobacteriaceae</taxon>
        <taxon>Nitratireductor</taxon>
    </lineage>
</organism>
<comment type="caution">
    <text evidence="2">The sequence shown here is derived from an EMBL/GenBank/DDBJ whole genome shotgun (WGS) entry which is preliminary data.</text>
</comment>
<reference evidence="2" key="1">
    <citation type="journal article" date="2014" name="Int. J. Syst. Evol. Microbiol.">
        <title>Complete genome sequence of Corynebacterium casei LMG S-19264T (=DSM 44701T), isolated from a smear-ripened cheese.</title>
        <authorList>
            <consortium name="US DOE Joint Genome Institute (JGI-PGF)"/>
            <person name="Walter F."/>
            <person name="Albersmeier A."/>
            <person name="Kalinowski J."/>
            <person name="Ruckert C."/>
        </authorList>
    </citation>
    <scope>NUCLEOTIDE SEQUENCE</scope>
    <source>
        <strain evidence="2">CGMCC 1.15320</strain>
    </source>
</reference>
<gene>
    <name evidence="2" type="ORF">GCM10011385_40980</name>
</gene>